<dbReference type="Pfam" id="PF05973">
    <property type="entry name" value="Gp49"/>
    <property type="match status" value="1"/>
</dbReference>
<keyword evidence="2" id="KW-1185">Reference proteome</keyword>
<accession>A0A1T2L1H6</accession>
<organism evidence="1 2">
    <name type="scientific">Solemya elarraichensis gill symbiont</name>
    <dbReference type="NCBI Taxonomy" id="1918949"/>
    <lineage>
        <taxon>Bacteria</taxon>
        <taxon>Pseudomonadati</taxon>
        <taxon>Pseudomonadota</taxon>
        <taxon>Gammaproteobacteria</taxon>
        <taxon>sulfur-oxidizing symbionts</taxon>
    </lineage>
</organism>
<proteinExistence type="predicted"/>
<dbReference type="OrthoDB" id="3233388at2"/>
<protein>
    <recommendedName>
        <fullName evidence="3">Addiction module toxin RelE</fullName>
    </recommendedName>
</protein>
<dbReference type="AlphaFoldDB" id="A0A1T2L1H6"/>
<evidence type="ECO:0000313" key="2">
    <source>
        <dbReference type="Proteomes" id="UP000190198"/>
    </source>
</evidence>
<reference evidence="1 2" key="1">
    <citation type="submission" date="2016-11" db="EMBL/GenBank/DDBJ databases">
        <title>Mixed transmission modes and dynamic genome evolution in an obligate animal-bacterial symbiosis.</title>
        <authorList>
            <person name="Russell S.L."/>
            <person name="Corbett-Detig R.B."/>
            <person name="Cavanaugh C.M."/>
        </authorList>
    </citation>
    <scope>NUCLEOTIDE SEQUENCE [LARGE SCALE GENOMIC DNA]</scope>
    <source>
        <strain evidence="1">Sp-SM6</strain>
    </source>
</reference>
<dbReference type="InterPro" id="IPR009241">
    <property type="entry name" value="HigB-like"/>
</dbReference>
<gene>
    <name evidence="1" type="ORF">BOW52_07855</name>
</gene>
<evidence type="ECO:0000313" key="1">
    <source>
        <dbReference type="EMBL" id="OOZ38924.1"/>
    </source>
</evidence>
<dbReference type="EMBL" id="MPRK01000150">
    <property type="protein sequence ID" value="OOZ38924.1"/>
    <property type="molecule type" value="Genomic_DNA"/>
</dbReference>
<sequence length="94" mass="11155">MNAKSAQKVVWVLRLIEELNEIPIQYFKKLKGMDDIWEVRIQVGNNIFRILGFLNGTDLIVLNHAFQKKSQKTPLKEIRIAERRKREYLSRQTS</sequence>
<evidence type="ECO:0008006" key="3">
    <source>
        <dbReference type="Google" id="ProtNLM"/>
    </source>
</evidence>
<comment type="caution">
    <text evidence="1">The sequence shown here is derived from an EMBL/GenBank/DDBJ whole genome shotgun (WGS) entry which is preliminary data.</text>
</comment>
<dbReference type="Proteomes" id="UP000190198">
    <property type="component" value="Unassembled WGS sequence"/>
</dbReference>
<name>A0A1T2L1H6_9GAMM</name>